<dbReference type="RefSeq" id="WP_263544581.1">
    <property type="nucleotide sequence ID" value="NZ_JAOVZO020000001.1"/>
</dbReference>
<dbReference type="PROSITE" id="PS50268">
    <property type="entry name" value="CADHERIN_2"/>
    <property type="match status" value="4"/>
</dbReference>
<evidence type="ECO:0000256" key="1">
    <source>
        <dbReference type="SAM" id="Phobius"/>
    </source>
</evidence>
<feature type="transmembrane region" description="Helical" evidence="1">
    <location>
        <begin position="148"/>
        <end position="166"/>
    </location>
</feature>
<dbReference type="InterPro" id="IPR040853">
    <property type="entry name" value="RapA2_cadherin-like"/>
</dbReference>
<feature type="chain" id="PRO_5040762402" evidence="2">
    <location>
        <begin position="16"/>
        <end position="2769"/>
    </location>
</feature>
<feature type="domain" description="Cadherin" evidence="3">
    <location>
        <begin position="349"/>
        <end position="462"/>
    </location>
</feature>
<dbReference type="EMBL" id="JAOVZO020000001">
    <property type="protein sequence ID" value="MDC8011166.1"/>
    <property type="molecule type" value="Genomic_DNA"/>
</dbReference>
<dbReference type="GO" id="GO:0007156">
    <property type="term" value="P:homophilic cell adhesion via plasma membrane adhesion molecules"/>
    <property type="evidence" value="ECO:0007669"/>
    <property type="project" value="InterPro"/>
</dbReference>
<dbReference type="InterPro" id="IPR011050">
    <property type="entry name" value="Pectin_lyase_fold/virulence"/>
</dbReference>
<feature type="domain" description="Cadherin" evidence="3">
    <location>
        <begin position="578"/>
        <end position="682"/>
    </location>
</feature>
<evidence type="ECO:0000313" key="5">
    <source>
        <dbReference type="Proteomes" id="UP001139971"/>
    </source>
</evidence>
<sequence length="2769" mass="272973">MLFVFGLLTSTGASAQTYTYSIYVDSDTNTGTGCAVTGFAGADVRLQAEVTGGATPQVVAVRRASCSGAAFGPATQVGGGYPVGLNNGTGGADVVELSDSLNALRPTGQPNALRIGVVAESATGRDELVVNNTGGPILLGLPQLPIPALTWPILLLLGAIVAFYGARRARKTAAWRVLSAFLFVSSAAIAANFATDGQVGDWAGLPPLATDPAGDQTSSESAIDLLAVFGATENGNAFLRVDVRDLENNPPTVTPSTLTVLEDTPGTATLTGTDPEGATITFAIATPPTLGTTGAVTPGGPTSATVVYTPNANANGNDSFTYTGNDGQGSSVPATVSVIITPVNDAPAFTAGANVAVPENAGAQTVTGWATAISAGPADESTQTVSFTVTVTGTTGGLTFTTPPAVASNGTLTFTPANGQSGIATVSVVAVDNGGTANGGIDTSAAQTFSINVNAINHAPSFTAGGPQTSLEDAGAQTVAGWATAISDGDGNTQTLTFNVTNNTNPALFATAPAVSPTGTLTYTAAPNANGTATITLTLQDNGGTAFGGIDTSAPQTLTINVTAVNDAPSFTAGPNQSVFENAGAQTVNPWATAISPGPTDEAAQTVAFSVTNNTNPSLFSVAPAISPTGVLTYTPATGINGTATITLTATDSGGTANGGADTSAPQTFTITVQGINHAPSFTAGGPQTSLEDAGAQTVAGWATAISDGDGNTQALTFNVTNNTNPALFATAPAVSPTGTLTYTAAPNANGTATITLTLQDNGGTANGGVDTSGPQTVTINVTAVNDVPSFAGGTSASVLESSGAATFTGFNTAISAGPTDESGQTLAFAVTPTGTTGSLTFSTAPAISPTGTLTFTPTNGTFGTATFSQTLQDNGGTANGGVDTSAAQTFTITVNNVNDPPVFTVGGPQTALEDAGPQTAAGFLTGIADGDDGTQTIAFNITNNTNAALFSAGPAIAANGTLTYTPAANANGTATITVVGQDNGGTANGGIDTSAPQTFVINVTAVNDVPSFTGGTTASVLESSGPATFTGFDTAISAGPADESGQTLAFTVTPTGTTGSLTFSTAPAISPTGTLTFTPTNGTFGTATFSQTLQDNGGTANGGVDTSAAQTFTITVNNVNDPPVFTVGGPQTALEDGGPQTAAGFLTGIADGDDGTQTIAFNITNNTNAALFSAGPAIAANGTLTYTPAANANGTATITVVGQDNGGTANGGIDTSAPQTFVINVTAVNDAPSYTPGANPSVNEDSGPASIAWATAISSGPADESGQSFGFNVAVVSGGALFSSLPTVSVAGQLNFTPAPNASGTATFTVTLQDNGGTANGGVDTSAPSTLTITINPIDDAPVAVNDTATVLEDAVATAVNVLANDTDIDGGPISVTSVTQPLNGIVVITGGGTGLTYQPNPNYCNAPPGTTPDQFTYTLTPGGSIGTVQVTVTCVDDNPVAVNDAATITEDDPATAIPVLANDTDVDGGPMSIVSVTQPANGVVVITGGGSGLTYLPNPNYCNAPTPGTPDTFTYTLTPGGSTATVSVSVTCVVDPPVAVNDTGSVLEDAAATAINVLGNDSNPDGSPISIGSVTQPANGVVVITGGGTGLTYQPNPNYCNTPPGTTLDTFTYTINPGGSTGTVTVTVTCVDDPPTAVADSATVLEDAAATAVNVLANDTDVDGGPKSVASVTQPANGTVVITGGGTGLTYQPNPNYCNTPPGTTLDTFSYTLTPGGSSTTVSVTVTCVNDPPVPPAVPNIPVHTNIAIGVNDGTTGDLLIPGAITDPDSTNFAIGTAPATSTNGGELGINTATGAFTYNPPAGFTGNDTFTYSVCDDGTPQQCAPVTVTLVVSGPRIFFVDDDAVVVGTRDGTLQQPLQTLTAAAGVATTTGDKIFVFSGNYTTGITLANGVELAGHGLDATTVNDFDAELGITPPSNSIARPLVDQTPPVITNAAGNGITLGSNNTVRGVQIGNVTGAAISGTGFGTLRVYDDVRISTNGQGIVLNNGTFDPTSTIATLTSSGGVNNVSLTTVNGTVNLGTGALSGATGSAFAVIGGNAGITYAGTINKTSAGLLIDVQNKATGTIALSGALGATAGTGISLSNLDGTLNATGVVTLNGGDAGIDVTTNSAGTVNFSNTGSSITNPTNEAIVIDSSSPTFTYAGTISKTNTGTGIRLSNNTGGTQSYPGAITLSSAAANAIDLSANGATTMNFSGAVGITSTLGDGVRHQTSGTVNFSGGLTITSASGDGIDATGGGTLTVTAPGAVVNTISTTGTGTSLNMATTQIGAGGLTFRSITNNGTGANGISLVNTGTAAGNGGLVITGVGTTNNSGGTINNHSVRGIHTNGLKSLSLSNMGFTSNGTNQDAAATCGDALNATNTNCGAAINMLATSAVSLSNVDVSGGTQMGINGNDVNNLTMDDVTVQNVGDEVLEDGVQLVNLRGTANITNSSFTGNFHRQFEVQNRNAATALTLTVNNVTFDRNTYVSTSGQNVLIAGHGTSQPMTTTITNSIFRRSFGSAITAQGVDNAAMTFNIGTAGNPNTFTDNSLAMQFLTDNAATMNATVTNNTVTVTGTVTSGATPITFRKGTNATGLYIGTFTGNTIGNAATVGSGANCGGCNGVSITNEGASGGMQMTVSNNTIQHVPQRGVEFLGQANDTAGVVVTNNQFASPDGTPGVRIGHAIFMQSGTSDADGSQLCADIQGNTILPNPGFWDAITSGNIRLRINPAEAGAPLSNFRLRNVGGTGSTTDAINYLNGANTNGLASATSNGIVPNFTTGTAACF</sequence>
<feature type="domain" description="Cadherin" evidence="3">
    <location>
        <begin position="692"/>
        <end position="791"/>
    </location>
</feature>
<feature type="domain" description="Cadherin" evidence="3">
    <location>
        <begin position="472"/>
        <end position="571"/>
    </location>
</feature>
<dbReference type="Pfam" id="PF17803">
    <property type="entry name" value="Cadherin_4"/>
    <property type="match status" value="4"/>
</dbReference>
<keyword evidence="1" id="KW-0812">Transmembrane</keyword>
<gene>
    <name evidence="4" type="ORF">OD750_001255</name>
</gene>
<keyword evidence="2" id="KW-0732">Signal</keyword>
<dbReference type="InterPro" id="IPR002126">
    <property type="entry name" value="Cadherin-like_dom"/>
</dbReference>
<dbReference type="SUPFAM" id="SSF51126">
    <property type="entry name" value="Pectin lyase-like"/>
    <property type="match status" value="1"/>
</dbReference>
<evidence type="ECO:0000259" key="3">
    <source>
        <dbReference type="PROSITE" id="PS50268"/>
    </source>
</evidence>
<dbReference type="Pfam" id="PF17963">
    <property type="entry name" value="Big_9"/>
    <property type="match status" value="2"/>
</dbReference>
<dbReference type="GO" id="GO:0005509">
    <property type="term" value="F:calcium ion binding"/>
    <property type="evidence" value="ECO:0007669"/>
    <property type="project" value="InterPro"/>
</dbReference>
<dbReference type="InterPro" id="IPR006626">
    <property type="entry name" value="PbH1"/>
</dbReference>
<dbReference type="Gene3D" id="2.60.40.3440">
    <property type="match status" value="6"/>
</dbReference>
<comment type="caution">
    <text evidence="4">The sequence shown here is derived from an EMBL/GenBank/DDBJ whole genome shotgun (WGS) entry which is preliminary data.</text>
</comment>
<name>A0A9X3YFS1_9GAMM</name>
<feature type="signal peptide" evidence="2">
    <location>
        <begin position="1"/>
        <end position="15"/>
    </location>
</feature>
<evidence type="ECO:0000256" key="2">
    <source>
        <dbReference type="SAM" id="SignalP"/>
    </source>
</evidence>
<dbReference type="InterPro" id="IPR015919">
    <property type="entry name" value="Cadherin-like_sf"/>
</dbReference>
<reference evidence="4" key="1">
    <citation type="submission" date="2023-02" db="EMBL/GenBank/DDBJ databases">
        <title>Tahibacter soli sp. nov. isolated from soil.</title>
        <authorList>
            <person name="Baek J.H."/>
            <person name="Lee J.K."/>
            <person name="Choi D.G."/>
            <person name="Jeon C.O."/>
        </authorList>
    </citation>
    <scope>NUCLEOTIDE SEQUENCE</scope>
    <source>
        <strain evidence="4">BL</strain>
    </source>
</reference>
<evidence type="ECO:0000313" key="4">
    <source>
        <dbReference type="EMBL" id="MDC8011166.1"/>
    </source>
</evidence>
<dbReference type="GO" id="GO:0016020">
    <property type="term" value="C:membrane"/>
    <property type="evidence" value="ECO:0007669"/>
    <property type="project" value="InterPro"/>
</dbReference>
<keyword evidence="1" id="KW-0472">Membrane</keyword>
<keyword evidence="1" id="KW-1133">Transmembrane helix</keyword>
<feature type="transmembrane region" description="Helical" evidence="1">
    <location>
        <begin position="173"/>
        <end position="194"/>
    </location>
</feature>
<dbReference type="NCBIfam" id="NF012211">
    <property type="entry name" value="tand_rpt_95"/>
    <property type="match status" value="6"/>
</dbReference>
<proteinExistence type="predicted"/>
<organism evidence="4 5">
    <name type="scientific">Tahibacter soli</name>
    <dbReference type="NCBI Taxonomy" id="2983605"/>
    <lineage>
        <taxon>Bacteria</taxon>
        <taxon>Pseudomonadati</taxon>
        <taxon>Pseudomonadota</taxon>
        <taxon>Gammaproteobacteria</taxon>
        <taxon>Lysobacterales</taxon>
        <taxon>Rhodanobacteraceae</taxon>
        <taxon>Tahibacter</taxon>
    </lineage>
</organism>
<accession>A0A9X3YFS1</accession>
<dbReference type="Proteomes" id="UP001139971">
    <property type="component" value="Unassembled WGS sequence"/>
</dbReference>
<dbReference type="SMART" id="SM00710">
    <property type="entry name" value="PbH1"/>
    <property type="match status" value="10"/>
</dbReference>
<protein>
    <submittedName>
        <fullName evidence="4">Ig-like domain-containing protein</fullName>
    </submittedName>
</protein>
<keyword evidence="5" id="KW-1185">Reference proteome</keyword>
<dbReference type="SUPFAM" id="SSF49313">
    <property type="entry name" value="Cadherin-like"/>
    <property type="match status" value="1"/>
</dbReference>